<evidence type="ECO:0000313" key="3">
    <source>
        <dbReference type="EMBL" id="QUT07299.1"/>
    </source>
</evidence>
<keyword evidence="4" id="KW-1185">Reference proteome</keyword>
<feature type="domain" description="AAA+ ATPase" evidence="2">
    <location>
        <begin position="108"/>
        <end position="291"/>
    </location>
</feature>
<dbReference type="EMBL" id="CP073910">
    <property type="protein sequence ID" value="QUT07299.1"/>
    <property type="molecule type" value="Genomic_DNA"/>
</dbReference>
<dbReference type="KEGG" id="spph:KFK14_07795"/>
<name>A0A975Q2W8_9SPHN</name>
<protein>
    <submittedName>
        <fullName evidence="3">AAA family ATPase</fullName>
    </submittedName>
</protein>
<gene>
    <name evidence="3" type="ORF">KFK14_07795</name>
</gene>
<reference evidence="3" key="1">
    <citation type="submission" date="2021-04" db="EMBL/GenBank/DDBJ databases">
        <title>Isolation of p-tert-butylphenol degrading bacteria Sphingobium phenoxybenzoativorans Tas13 from active sludge.</title>
        <authorList>
            <person name="Li Y."/>
        </authorList>
    </citation>
    <scope>NUCLEOTIDE SEQUENCE</scope>
    <source>
        <strain evidence="3">Tas13</strain>
    </source>
</reference>
<organism evidence="3 4">
    <name type="scientific">Sphingobium phenoxybenzoativorans</name>
    <dbReference type="NCBI Taxonomy" id="1592790"/>
    <lineage>
        <taxon>Bacteria</taxon>
        <taxon>Pseudomonadati</taxon>
        <taxon>Pseudomonadota</taxon>
        <taxon>Alphaproteobacteria</taxon>
        <taxon>Sphingomonadales</taxon>
        <taxon>Sphingomonadaceae</taxon>
        <taxon>Sphingobium</taxon>
    </lineage>
</organism>
<dbReference type="RefSeq" id="WP_212610469.1">
    <property type="nucleotide sequence ID" value="NZ_CP073910.1"/>
</dbReference>
<keyword evidence="1" id="KW-0175">Coiled coil</keyword>
<dbReference type="SMART" id="SM00382">
    <property type="entry name" value="AAA"/>
    <property type="match status" value="1"/>
</dbReference>
<dbReference type="Pfam" id="PF13481">
    <property type="entry name" value="AAA_25"/>
    <property type="match status" value="1"/>
</dbReference>
<evidence type="ECO:0000256" key="1">
    <source>
        <dbReference type="SAM" id="Coils"/>
    </source>
</evidence>
<sequence>MVDLSKVWKPPVDANGHIDWTKVDETLPPRDPELGFHLNWKEKVEWEQSRVKLAEQNARAEEAKTKRERMRRGIPADASDAPRELVFRSLGGVQMHAIEWVWTGWIPKGYITLMAGETGAGKSTIIGDLTSRVTTGAPWPGEYDCPNAWRKPERVLWLGSEDSIEEMTVPRLTACGANLANVVEIQGVMQEGKRNTFSMQDDLEAVSKGLAEARDMGNPFAMLIIDPVTSYLPGQKLRKVDLNDAGQLRTVLEPWLILAQTYNIAIICVTHFAKDTNRSMLHRVLGSSAFVQTCRSLCAVMEQPRTEEEEPDPHAKVFMQVKMNLPEHPGGAWKFHTERVEVGVDHRNGKPIYATRPAWDELDAGLTPNSTVGKSRGPKSQYEPQFAMWFQGFYLIYPNHEWLPVSTVKQVALQEKVVSASWWDKHSGDHMQKENVNGVWMCRPKQAVPAKE</sequence>
<accession>A0A975Q2W8</accession>
<dbReference type="InterPro" id="IPR027417">
    <property type="entry name" value="P-loop_NTPase"/>
</dbReference>
<dbReference type="Gene3D" id="3.40.50.300">
    <property type="entry name" value="P-loop containing nucleotide triphosphate hydrolases"/>
    <property type="match status" value="1"/>
</dbReference>
<dbReference type="SUPFAM" id="SSF52540">
    <property type="entry name" value="P-loop containing nucleoside triphosphate hydrolases"/>
    <property type="match status" value="1"/>
</dbReference>
<dbReference type="InterPro" id="IPR003593">
    <property type="entry name" value="AAA+_ATPase"/>
</dbReference>
<dbReference type="AlphaFoldDB" id="A0A975Q2W8"/>
<feature type="coiled-coil region" evidence="1">
    <location>
        <begin position="43"/>
        <end position="73"/>
    </location>
</feature>
<evidence type="ECO:0000313" key="4">
    <source>
        <dbReference type="Proteomes" id="UP000681425"/>
    </source>
</evidence>
<evidence type="ECO:0000259" key="2">
    <source>
        <dbReference type="SMART" id="SM00382"/>
    </source>
</evidence>
<proteinExistence type="predicted"/>
<dbReference type="Proteomes" id="UP000681425">
    <property type="component" value="Chromosome"/>
</dbReference>